<name>A0ABP0C3A9_9PEZI</name>
<dbReference type="PANTHER" id="PTHR24148">
    <property type="entry name" value="ANKYRIN REPEAT DOMAIN-CONTAINING PROTEIN 39 HOMOLOG-RELATED"/>
    <property type="match status" value="1"/>
</dbReference>
<evidence type="ECO:0000259" key="3">
    <source>
        <dbReference type="Pfam" id="PF06985"/>
    </source>
</evidence>
<feature type="compositionally biased region" description="Polar residues" evidence="1">
    <location>
        <begin position="1"/>
        <end position="10"/>
    </location>
</feature>
<dbReference type="Pfam" id="PF20684">
    <property type="entry name" value="Fung_rhodopsin"/>
    <property type="match status" value="2"/>
</dbReference>
<comment type="caution">
    <text evidence="5">The sequence shown here is derived from an EMBL/GenBank/DDBJ whole genome shotgun (WGS) entry which is preliminary data.</text>
</comment>
<keyword evidence="2" id="KW-0472">Membrane</keyword>
<dbReference type="InterPro" id="IPR049326">
    <property type="entry name" value="Rhodopsin_dom_fungi"/>
</dbReference>
<keyword evidence="2" id="KW-1133">Transmembrane helix</keyword>
<gene>
    <name evidence="5" type="ORF">SBRCBS47491_006246</name>
</gene>
<protein>
    <recommendedName>
        <fullName evidence="7">Heterokaryon incompatibility domain-containing protein</fullName>
    </recommendedName>
</protein>
<dbReference type="PANTHER" id="PTHR24148:SF64">
    <property type="entry name" value="HETEROKARYON INCOMPATIBILITY DOMAIN-CONTAINING PROTEIN"/>
    <property type="match status" value="1"/>
</dbReference>
<feature type="transmembrane region" description="Helical" evidence="2">
    <location>
        <begin position="817"/>
        <end position="839"/>
    </location>
</feature>
<proteinExistence type="predicted"/>
<feature type="transmembrane region" description="Helical" evidence="2">
    <location>
        <begin position="757"/>
        <end position="773"/>
    </location>
</feature>
<feature type="transmembrane region" description="Helical" evidence="2">
    <location>
        <begin position="655"/>
        <end position="676"/>
    </location>
</feature>
<feature type="region of interest" description="Disordered" evidence="1">
    <location>
        <begin position="166"/>
        <end position="191"/>
    </location>
</feature>
<feature type="domain" description="Rhodopsin" evidence="4">
    <location>
        <begin position="766"/>
        <end position="847"/>
    </location>
</feature>
<feature type="transmembrane region" description="Helical" evidence="2">
    <location>
        <begin position="696"/>
        <end position="719"/>
    </location>
</feature>
<evidence type="ECO:0000259" key="4">
    <source>
        <dbReference type="Pfam" id="PF20684"/>
    </source>
</evidence>
<dbReference type="InterPro" id="IPR052895">
    <property type="entry name" value="HetReg/Transcr_Mod"/>
</dbReference>
<feature type="transmembrane region" description="Helical" evidence="2">
    <location>
        <begin position="731"/>
        <end position="751"/>
    </location>
</feature>
<feature type="transmembrane region" description="Helical" evidence="2">
    <location>
        <begin position="613"/>
        <end position="634"/>
    </location>
</feature>
<evidence type="ECO:0000313" key="6">
    <source>
        <dbReference type="Proteomes" id="UP001642406"/>
    </source>
</evidence>
<feature type="region of interest" description="Disordered" evidence="1">
    <location>
        <begin position="1"/>
        <end position="31"/>
    </location>
</feature>
<sequence length="869" mass="96333">MNADQTQQGAEASPPPTENSASTMSDNTLPYHGKAVDSNSLRLLTIQPAAQKSDPVVCTLVEAAFGGRPKFNALSYTWGDSAPDDPTITLNGVPFEVRRNLFDALIFLRHQKDHAVEQFWIDAICINQNDVDERNCQVRIMDQIYFRATAVIVWLGQWYARFEEAEAAEPQGPLPPENRTKPNEEGEDDLGLASETNTVIRQRQLCSHLEVDPYWERVWILQEITKAWTLHVCFGTTSYMWDEFMDLLRQHTDRANDIQELSSPLKLHQALREKGRRGSHKLFDLLKEHKHAKCTDLHDKVYGLLGMATDGVGFPIDYGKSLYEVWMDTMVFLNEKKLLSVKDSFIYHGALVKNLLQIDGGDLGCLATTTARSQTATTATARQNGDTYPEQIDASQLIDITSQKRHVLDRLASPPELHCRAYYLHATVLGSVLRVGPSTQSIVAEPDVLTAWKSTIGQLYETDELDAAHWESDNLLRTLLETDDRKMAASCVSLPSTVLFPPETFPVNTRNAVGIPPPDTKTAQGETNPLALRDPKLYFLKAVTGITRNKTGVAASLVQAGDILCEISSLKLLVRVFREGPLSGKACVVGTALTTEDYMDLVSAIPPLRPAGLAQALLGALITLIAIDTVAVGLRMYVRTILNSSAFGVDDVLAAGGYVCYLVATVYAIKGCFYGLGTRDADLPSHLYQVRGTQLFIWWIISYIFSIPFIKSAIAAQIMRLTKSPSYRVPLWFVIGSSTGTSLAGLVAVLVHCKPVSATWTGEGVFLPFFLIRKLNMDARRKWSLIVILSVGICACIFNILRVPYLKHYIIPEDSLYFLGYIVLWSMLEEGVGMFAASLPSLRKLFANFYGSFNNPGQSVLRIRVGPKG</sequence>
<feature type="compositionally biased region" description="Polar residues" evidence="1">
    <location>
        <begin position="18"/>
        <end position="28"/>
    </location>
</feature>
<dbReference type="Pfam" id="PF06985">
    <property type="entry name" value="HET"/>
    <property type="match status" value="1"/>
</dbReference>
<evidence type="ECO:0000256" key="2">
    <source>
        <dbReference type="SAM" id="Phobius"/>
    </source>
</evidence>
<keyword evidence="6" id="KW-1185">Reference proteome</keyword>
<dbReference type="Proteomes" id="UP001642406">
    <property type="component" value="Unassembled WGS sequence"/>
</dbReference>
<organism evidence="5 6">
    <name type="scientific">Sporothrix bragantina</name>
    <dbReference type="NCBI Taxonomy" id="671064"/>
    <lineage>
        <taxon>Eukaryota</taxon>
        <taxon>Fungi</taxon>
        <taxon>Dikarya</taxon>
        <taxon>Ascomycota</taxon>
        <taxon>Pezizomycotina</taxon>
        <taxon>Sordariomycetes</taxon>
        <taxon>Sordariomycetidae</taxon>
        <taxon>Ophiostomatales</taxon>
        <taxon>Ophiostomataceae</taxon>
        <taxon>Sporothrix</taxon>
    </lineage>
</organism>
<dbReference type="EMBL" id="CAWUHC010000059">
    <property type="protein sequence ID" value="CAK7226480.1"/>
    <property type="molecule type" value="Genomic_DNA"/>
</dbReference>
<feature type="domain" description="Rhodopsin" evidence="4">
    <location>
        <begin position="634"/>
        <end position="761"/>
    </location>
</feature>
<feature type="domain" description="Heterokaryon incompatibility" evidence="3">
    <location>
        <begin position="71"/>
        <end position="223"/>
    </location>
</feature>
<keyword evidence="2" id="KW-0812">Transmembrane</keyword>
<reference evidence="5 6" key="1">
    <citation type="submission" date="2024-01" db="EMBL/GenBank/DDBJ databases">
        <authorList>
            <person name="Allen C."/>
            <person name="Tagirdzhanova G."/>
        </authorList>
    </citation>
    <scope>NUCLEOTIDE SEQUENCE [LARGE SCALE GENOMIC DNA]</scope>
</reference>
<evidence type="ECO:0008006" key="7">
    <source>
        <dbReference type="Google" id="ProtNLM"/>
    </source>
</evidence>
<feature type="transmembrane region" description="Helical" evidence="2">
    <location>
        <begin position="785"/>
        <end position="805"/>
    </location>
</feature>
<accession>A0ABP0C3A9</accession>
<evidence type="ECO:0000256" key="1">
    <source>
        <dbReference type="SAM" id="MobiDB-lite"/>
    </source>
</evidence>
<dbReference type="InterPro" id="IPR010730">
    <property type="entry name" value="HET"/>
</dbReference>
<evidence type="ECO:0000313" key="5">
    <source>
        <dbReference type="EMBL" id="CAK7226480.1"/>
    </source>
</evidence>